<dbReference type="RefSeq" id="WP_141437186.1">
    <property type="nucleotide sequence ID" value="NZ_OBQI01000007.1"/>
</dbReference>
<keyword evidence="3" id="KW-1185">Reference proteome</keyword>
<sequence>MAMTLCRECTRDVSTEAASCPHCGVPNPSYRDASKFHSSPPEWQPGDPYPARLQPRPNVRGGLFGKRIGGLRVGNSVNVSNPLAHGRATILDISTDPSRGYATKLFPSFLVEFADGTRGWFNRIDLEKEYSAD</sequence>
<evidence type="ECO:0000313" key="3">
    <source>
        <dbReference type="Proteomes" id="UP000219435"/>
    </source>
</evidence>
<evidence type="ECO:0000256" key="1">
    <source>
        <dbReference type="SAM" id="MobiDB-lite"/>
    </source>
</evidence>
<accession>A0A285VH25</accession>
<reference evidence="3" key="1">
    <citation type="submission" date="2017-08" db="EMBL/GenBank/DDBJ databases">
        <authorList>
            <person name="Varghese N."/>
            <person name="Submissions S."/>
        </authorList>
    </citation>
    <scope>NUCLEOTIDE SEQUENCE [LARGE SCALE GENOMIC DNA]</scope>
    <source>
        <strain evidence="3">DSM 4725</strain>
    </source>
</reference>
<evidence type="ECO:0000313" key="2">
    <source>
        <dbReference type="EMBL" id="SOC52868.1"/>
    </source>
</evidence>
<dbReference type="Proteomes" id="UP000219435">
    <property type="component" value="Unassembled WGS sequence"/>
</dbReference>
<dbReference type="AlphaFoldDB" id="A0A285VH25"/>
<organism evidence="2 3">
    <name type="scientific">Blastococcus aggregatus</name>
    <dbReference type="NCBI Taxonomy" id="38502"/>
    <lineage>
        <taxon>Bacteria</taxon>
        <taxon>Bacillati</taxon>
        <taxon>Actinomycetota</taxon>
        <taxon>Actinomycetes</taxon>
        <taxon>Geodermatophilales</taxon>
        <taxon>Geodermatophilaceae</taxon>
        <taxon>Blastococcus</taxon>
    </lineage>
</organism>
<dbReference type="EMBL" id="OBQI01000007">
    <property type="protein sequence ID" value="SOC52868.1"/>
    <property type="molecule type" value="Genomic_DNA"/>
</dbReference>
<gene>
    <name evidence="2" type="ORF">SAMN05660748_4215</name>
</gene>
<proteinExistence type="predicted"/>
<dbReference type="OrthoDB" id="9812349at2"/>
<protein>
    <submittedName>
        <fullName evidence="2">Uncharacterized protein</fullName>
    </submittedName>
</protein>
<feature type="region of interest" description="Disordered" evidence="1">
    <location>
        <begin position="31"/>
        <end position="55"/>
    </location>
</feature>
<name>A0A285VH25_9ACTN</name>